<protein>
    <submittedName>
        <fullName evidence="1">Uncharacterized protein</fullName>
    </submittedName>
</protein>
<evidence type="ECO:0000313" key="1">
    <source>
        <dbReference type="EMBL" id="QHS96271.1"/>
    </source>
</evidence>
<proteinExistence type="predicted"/>
<dbReference type="AlphaFoldDB" id="A0A6C0BWV8"/>
<reference evidence="1" key="1">
    <citation type="journal article" date="2020" name="Nature">
        <title>Giant virus diversity and host interactions through global metagenomics.</title>
        <authorList>
            <person name="Schulz F."/>
            <person name="Roux S."/>
            <person name="Paez-Espino D."/>
            <person name="Jungbluth S."/>
            <person name="Walsh D.A."/>
            <person name="Denef V.J."/>
            <person name="McMahon K.D."/>
            <person name="Konstantinidis K.T."/>
            <person name="Eloe-Fadrosh E.A."/>
            <person name="Kyrpides N.C."/>
            <person name="Woyke T."/>
        </authorList>
    </citation>
    <scope>NUCLEOTIDE SEQUENCE</scope>
    <source>
        <strain evidence="1">GVMAG-M-3300019093-7</strain>
    </source>
</reference>
<dbReference type="EMBL" id="MN739269">
    <property type="protein sequence ID" value="QHS96271.1"/>
    <property type="molecule type" value="Genomic_DNA"/>
</dbReference>
<organism evidence="1">
    <name type="scientific">viral metagenome</name>
    <dbReference type="NCBI Taxonomy" id="1070528"/>
    <lineage>
        <taxon>unclassified sequences</taxon>
        <taxon>metagenomes</taxon>
        <taxon>organismal metagenomes</taxon>
    </lineage>
</organism>
<name>A0A6C0BWV8_9ZZZZ</name>
<accession>A0A6C0BWV8</accession>
<sequence>MSYGTGYTLLNTSSNSYERGFISQNFNQLATDFGSTGGNYMTLGGQTFLTPGVWFVDVDIKAAGLTNLPGGGGGVV</sequence>